<dbReference type="KEGG" id="dci:113473905"/>
<evidence type="ECO:0000256" key="4">
    <source>
        <dbReference type="ARBA" id="ARBA00022461"/>
    </source>
</evidence>
<accession>A0A3Q0JLE6</accession>
<keyword evidence="9" id="KW-0472">Membrane</keyword>
<evidence type="ECO:0000256" key="5">
    <source>
        <dbReference type="ARBA" id="ARBA00022692"/>
    </source>
</evidence>
<dbReference type="Proteomes" id="UP000079169">
    <property type="component" value="Unplaced"/>
</dbReference>
<comment type="subcellular location">
    <subcellularLocation>
        <location evidence="1">Membrane</location>
        <topology evidence="1">Multi-pass membrane protein</topology>
    </subcellularLocation>
</comment>
<keyword evidence="11 12" id="KW-0407">Ion channel</keyword>
<evidence type="ECO:0000256" key="11">
    <source>
        <dbReference type="ARBA" id="ARBA00023303"/>
    </source>
</evidence>
<sequence length="170" mass="19672">MYHDKGKVIRIPLKVATVIGHESLLKLSDEQRDCFFVDEFTYSQSYTSEVPAYFANDAENCYQRCRLKSIETLCNCTPYFFQSSNIRLFSTCGISDLNCLFRLNGKLSACRQHMVHVQETPQTFFPYLPYHSTSSNIFSSTFPSHPPSSFDFRFLPHHPSFHSFISPLEL</sequence>
<dbReference type="GeneID" id="113473905"/>
<keyword evidence="8 12" id="KW-0406">Ion transport</keyword>
<reference evidence="14" key="1">
    <citation type="submission" date="2025-08" db="UniProtKB">
        <authorList>
            <consortium name="RefSeq"/>
        </authorList>
    </citation>
    <scope>IDENTIFICATION</scope>
</reference>
<evidence type="ECO:0000256" key="8">
    <source>
        <dbReference type="ARBA" id="ARBA00023065"/>
    </source>
</evidence>
<dbReference type="PaxDb" id="121845-A0A3Q0JLE6"/>
<evidence type="ECO:0000256" key="7">
    <source>
        <dbReference type="ARBA" id="ARBA00023053"/>
    </source>
</evidence>
<keyword evidence="3 12" id="KW-0813">Transport</keyword>
<keyword evidence="7" id="KW-0915">Sodium</keyword>
<proteinExistence type="inferred from homology"/>
<comment type="similarity">
    <text evidence="2 12">Belongs to the amiloride-sensitive sodium channel (TC 1.A.6) family.</text>
</comment>
<keyword evidence="4 12" id="KW-0894">Sodium channel</keyword>
<evidence type="ECO:0000256" key="2">
    <source>
        <dbReference type="ARBA" id="ARBA00007193"/>
    </source>
</evidence>
<name>A0A3Q0JLE6_DIACI</name>
<keyword evidence="5 12" id="KW-0812">Transmembrane</keyword>
<evidence type="ECO:0000256" key="9">
    <source>
        <dbReference type="ARBA" id="ARBA00023136"/>
    </source>
</evidence>
<evidence type="ECO:0000313" key="13">
    <source>
        <dbReference type="Proteomes" id="UP000079169"/>
    </source>
</evidence>
<keyword evidence="10 12" id="KW-0739">Sodium transport</keyword>
<dbReference type="Pfam" id="PF00858">
    <property type="entry name" value="ASC"/>
    <property type="match status" value="1"/>
</dbReference>
<dbReference type="RefSeq" id="XP_026689191.1">
    <property type="nucleotide sequence ID" value="XM_026833390.1"/>
</dbReference>
<keyword evidence="13" id="KW-1185">Reference proteome</keyword>
<dbReference type="AlphaFoldDB" id="A0A3Q0JLE6"/>
<protein>
    <submittedName>
        <fullName evidence="14">Uncharacterized protein LOC113473905</fullName>
    </submittedName>
</protein>
<evidence type="ECO:0000256" key="10">
    <source>
        <dbReference type="ARBA" id="ARBA00023201"/>
    </source>
</evidence>
<evidence type="ECO:0000313" key="14">
    <source>
        <dbReference type="RefSeq" id="XP_026689191.1"/>
    </source>
</evidence>
<evidence type="ECO:0000256" key="3">
    <source>
        <dbReference type="ARBA" id="ARBA00022448"/>
    </source>
</evidence>
<dbReference type="GO" id="GO:0005272">
    <property type="term" value="F:sodium channel activity"/>
    <property type="evidence" value="ECO:0007669"/>
    <property type="project" value="UniProtKB-KW"/>
</dbReference>
<keyword evidence="6" id="KW-1133">Transmembrane helix</keyword>
<organism evidence="13 14">
    <name type="scientific">Diaphorina citri</name>
    <name type="common">Asian citrus psyllid</name>
    <dbReference type="NCBI Taxonomy" id="121845"/>
    <lineage>
        <taxon>Eukaryota</taxon>
        <taxon>Metazoa</taxon>
        <taxon>Ecdysozoa</taxon>
        <taxon>Arthropoda</taxon>
        <taxon>Hexapoda</taxon>
        <taxon>Insecta</taxon>
        <taxon>Pterygota</taxon>
        <taxon>Neoptera</taxon>
        <taxon>Paraneoptera</taxon>
        <taxon>Hemiptera</taxon>
        <taxon>Sternorrhyncha</taxon>
        <taxon>Psylloidea</taxon>
        <taxon>Psyllidae</taxon>
        <taxon>Diaphorininae</taxon>
        <taxon>Diaphorina</taxon>
    </lineage>
</organism>
<dbReference type="InterPro" id="IPR001873">
    <property type="entry name" value="ENaC"/>
</dbReference>
<evidence type="ECO:0000256" key="12">
    <source>
        <dbReference type="RuleBase" id="RU000679"/>
    </source>
</evidence>
<gene>
    <name evidence="14" type="primary">LOC113473905</name>
</gene>
<evidence type="ECO:0000256" key="1">
    <source>
        <dbReference type="ARBA" id="ARBA00004141"/>
    </source>
</evidence>
<evidence type="ECO:0000256" key="6">
    <source>
        <dbReference type="ARBA" id="ARBA00022989"/>
    </source>
</evidence>
<dbReference type="GO" id="GO:0016020">
    <property type="term" value="C:membrane"/>
    <property type="evidence" value="ECO:0007669"/>
    <property type="project" value="UniProtKB-SubCell"/>
</dbReference>